<evidence type="ECO:0000256" key="11">
    <source>
        <dbReference type="ARBA" id="ARBA00022786"/>
    </source>
</evidence>
<dbReference type="Proteomes" id="UP000504603">
    <property type="component" value="Unplaced"/>
</dbReference>
<evidence type="ECO:0000256" key="9">
    <source>
        <dbReference type="ARBA" id="ARBA00022737"/>
    </source>
</evidence>
<evidence type="ECO:0000256" key="5">
    <source>
        <dbReference type="ARBA" id="ARBA00005884"/>
    </source>
</evidence>
<evidence type="ECO:0000256" key="10">
    <source>
        <dbReference type="ARBA" id="ARBA00022771"/>
    </source>
</evidence>
<feature type="domain" description="RING-type" evidence="15">
    <location>
        <begin position="275"/>
        <end position="499"/>
    </location>
</feature>
<evidence type="ECO:0000256" key="6">
    <source>
        <dbReference type="ARBA" id="ARBA00012251"/>
    </source>
</evidence>
<evidence type="ECO:0000259" key="14">
    <source>
        <dbReference type="PROSITE" id="PS50089"/>
    </source>
</evidence>
<evidence type="ECO:0000256" key="8">
    <source>
        <dbReference type="ARBA" id="ARBA00022723"/>
    </source>
</evidence>
<dbReference type="GO" id="GO:0008270">
    <property type="term" value="F:zinc ion binding"/>
    <property type="evidence" value="ECO:0007669"/>
    <property type="project" value="UniProtKB-KW"/>
</dbReference>
<dbReference type="KEGG" id="mcha:111011041"/>
<dbReference type="SUPFAM" id="SSF57850">
    <property type="entry name" value="RING/U-box"/>
    <property type="match status" value="2"/>
</dbReference>
<dbReference type="GO" id="GO:0016567">
    <property type="term" value="P:protein ubiquitination"/>
    <property type="evidence" value="ECO:0007669"/>
    <property type="project" value="UniProtKB-UniPathway"/>
</dbReference>
<evidence type="ECO:0000256" key="7">
    <source>
        <dbReference type="ARBA" id="ARBA00022679"/>
    </source>
</evidence>
<evidence type="ECO:0000313" key="17">
    <source>
        <dbReference type="RefSeq" id="XP_022140346.1"/>
    </source>
</evidence>
<protein>
    <recommendedName>
        <fullName evidence="6">RBR-type E3 ubiquitin transferase</fullName>
        <ecNumber evidence="6">2.3.2.31</ecNumber>
    </recommendedName>
</protein>
<dbReference type="PANTHER" id="PTHR11685">
    <property type="entry name" value="RBR FAMILY RING FINGER AND IBR DOMAIN-CONTAINING"/>
    <property type="match status" value="1"/>
</dbReference>
<dbReference type="Gene3D" id="1.20.120.1750">
    <property type="match status" value="1"/>
</dbReference>
<keyword evidence="10 13" id="KW-0863">Zinc-finger</keyword>
<dbReference type="CDD" id="cd22584">
    <property type="entry name" value="Rcat_RBR_unk"/>
    <property type="match status" value="1"/>
</dbReference>
<dbReference type="InterPro" id="IPR017907">
    <property type="entry name" value="Znf_RING_CS"/>
</dbReference>
<keyword evidence="16" id="KW-1185">Reference proteome</keyword>
<evidence type="ECO:0000256" key="13">
    <source>
        <dbReference type="PROSITE-ProRule" id="PRU00175"/>
    </source>
</evidence>
<dbReference type="InterPro" id="IPR013083">
    <property type="entry name" value="Znf_RING/FYVE/PHD"/>
</dbReference>
<dbReference type="GO" id="GO:0061630">
    <property type="term" value="F:ubiquitin protein ligase activity"/>
    <property type="evidence" value="ECO:0007669"/>
    <property type="project" value="UniProtKB-EC"/>
</dbReference>
<dbReference type="InterPro" id="IPR002867">
    <property type="entry name" value="IBR_dom"/>
</dbReference>
<keyword evidence="11" id="KW-0833">Ubl conjugation pathway</keyword>
<dbReference type="GeneID" id="111011041"/>
<evidence type="ECO:0000256" key="12">
    <source>
        <dbReference type="ARBA" id="ARBA00022833"/>
    </source>
</evidence>
<keyword evidence="9" id="KW-0677">Repeat</keyword>
<dbReference type="InterPro" id="IPR001841">
    <property type="entry name" value="Znf_RING"/>
</dbReference>
<evidence type="ECO:0000259" key="15">
    <source>
        <dbReference type="PROSITE" id="PS51873"/>
    </source>
</evidence>
<dbReference type="GO" id="GO:0003676">
    <property type="term" value="F:nucleic acid binding"/>
    <property type="evidence" value="ECO:0007669"/>
    <property type="project" value="InterPro"/>
</dbReference>
<evidence type="ECO:0000256" key="1">
    <source>
        <dbReference type="ARBA" id="ARBA00001798"/>
    </source>
</evidence>
<dbReference type="InterPro" id="IPR002156">
    <property type="entry name" value="RNaseH_domain"/>
</dbReference>
<dbReference type="GO" id="GO:0004523">
    <property type="term" value="F:RNA-DNA hybrid ribonuclease activity"/>
    <property type="evidence" value="ECO:0007669"/>
    <property type="project" value="InterPro"/>
</dbReference>
<dbReference type="PROSITE" id="PS00518">
    <property type="entry name" value="ZF_RING_1"/>
    <property type="match status" value="1"/>
</dbReference>
<dbReference type="FunFam" id="3.30.40.10:FF:000230">
    <property type="entry name" value="RBR-type E3 ubiquitin transferase"/>
    <property type="match status" value="1"/>
</dbReference>
<dbReference type="OrthoDB" id="9977870at2759"/>
<dbReference type="Pfam" id="PF13456">
    <property type="entry name" value="RVT_3"/>
    <property type="match status" value="1"/>
</dbReference>
<evidence type="ECO:0000256" key="3">
    <source>
        <dbReference type="ARBA" id="ARBA00003976"/>
    </source>
</evidence>
<comment type="catalytic activity">
    <reaction evidence="1">
        <text>[E2 ubiquitin-conjugating enzyme]-S-ubiquitinyl-L-cysteine + [acceptor protein]-L-lysine = [E2 ubiquitin-conjugating enzyme]-L-cysteine + [acceptor protein]-N(6)-ubiquitinyl-L-lysine.</text>
        <dbReference type="EC" id="2.3.2.31"/>
    </reaction>
</comment>
<reference evidence="17" key="1">
    <citation type="submission" date="2025-08" db="UniProtKB">
        <authorList>
            <consortium name="RefSeq"/>
        </authorList>
    </citation>
    <scope>IDENTIFICATION</scope>
    <source>
        <strain evidence="17">OHB3-1</strain>
    </source>
</reference>
<gene>
    <name evidence="17" type="primary">LOC111011041</name>
</gene>
<organism evidence="16 17">
    <name type="scientific">Momordica charantia</name>
    <name type="common">Bitter gourd</name>
    <name type="synonym">Balsam pear</name>
    <dbReference type="NCBI Taxonomy" id="3673"/>
    <lineage>
        <taxon>Eukaryota</taxon>
        <taxon>Viridiplantae</taxon>
        <taxon>Streptophyta</taxon>
        <taxon>Embryophyta</taxon>
        <taxon>Tracheophyta</taxon>
        <taxon>Spermatophyta</taxon>
        <taxon>Magnoliopsida</taxon>
        <taxon>eudicotyledons</taxon>
        <taxon>Gunneridae</taxon>
        <taxon>Pentapetalae</taxon>
        <taxon>rosids</taxon>
        <taxon>fabids</taxon>
        <taxon>Cucurbitales</taxon>
        <taxon>Cucurbitaceae</taxon>
        <taxon>Momordiceae</taxon>
        <taxon>Momordica</taxon>
    </lineage>
</organism>
<dbReference type="AlphaFoldDB" id="A0A6J1CFU0"/>
<dbReference type="InterPro" id="IPR031127">
    <property type="entry name" value="E3_UB_ligase_RBR"/>
</dbReference>
<comment type="cofactor">
    <cofactor evidence="2">
        <name>Zn(2+)</name>
        <dbReference type="ChEBI" id="CHEBI:29105"/>
    </cofactor>
</comment>
<dbReference type="PROSITE" id="PS50089">
    <property type="entry name" value="ZF_RING_2"/>
    <property type="match status" value="1"/>
</dbReference>
<dbReference type="Pfam" id="PF01485">
    <property type="entry name" value="IBR"/>
    <property type="match status" value="2"/>
</dbReference>
<evidence type="ECO:0000256" key="4">
    <source>
        <dbReference type="ARBA" id="ARBA00004906"/>
    </source>
</evidence>
<keyword evidence="7" id="KW-0808">Transferase</keyword>
<dbReference type="InterPro" id="IPR044066">
    <property type="entry name" value="TRIAD_supradom"/>
</dbReference>
<keyword evidence="12" id="KW-0862">Zinc</keyword>
<evidence type="ECO:0000256" key="2">
    <source>
        <dbReference type="ARBA" id="ARBA00001947"/>
    </source>
</evidence>
<dbReference type="Gene3D" id="3.30.40.10">
    <property type="entry name" value="Zinc/RING finger domain, C3HC4 (zinc finger)"/>
    <property type="match status" value="1"/>
</dbReference>
<dbReference type="FunFam" id="1.20.120.1750:FF:000019">
    <property type="entry name" value="RBR-type E3 ubiquitin transferase"/>
    <property type="match status" value="1"/>
</dbReference>
<keyword evidence="8" id="KW-0479">Metal-binding</keyword>
<dbReference type="CDD" id="cd22582">
    <property type="entry name" value="BRcat_RBR_unk"/>
    <property type="match status" value="1"/>
</dbReference>
<comment type="pathway">
    <text evidence="4">Protein modification; protein ubiquitination.</text>
</comment>
<feature type="domain" description="RING-type" evidence="14">
    <location>
        <begin position="279"/>
        <end position="323"/>
    </location>
</feature>
<dbReference type="EC" id="2.3.2.31" evidence="6"/>
<dbReference type="SMART" id="SM00647">
    <property type="entry name" value="IBR"/>
    <property type="match status" value="2"/>
</dbReference>
<proteinExistence type="inferred from homology"/>
<evidence type="ECO:0000313" key="16">
    <source>
        <dbReference type="Proteomes" id="UP000504603"/>
    </source>
</evidence>
<dbReference type="UniPathway" id="UPA00143"/>
<dbReference type="RefSeq" id="XP_022140346.1">
    <property type="nucleotide sequence ID" value="XM_022284654.1"/>
</dbReference>
<accession>A0A6J1CFU0</accession>
<sequence>MAAGATYFDADLDDELAFDLQMEEAIAASLALLPSTSHSPPSSSSSRPSRFLVDHRADCEIPDAILISDNDALEDGGRLHNLVAGDTINISDDERDDFDSPYGTDVSAVGSSRNALFNTECCKLYFKGLISEKSVEDAMVIVAAIFDSRDNLLIEVSKPLEAVRESKALSHKLAYLRALIEGLEAALVLPLERVSFFCDDHTIYKYVSGRVRPRESKVAALVEKVTLLRGKFTYCEPILAAKDDEKFAFKFSKDATASQVRLRAAKTGKCRKLLEKENCKICFEDTKLCQMFTVDGCLHRYCFSCMKQHIEVKFLAGSEAKCPHEGCESILSIESCNKLLPPEVIEIIIQRFKESSIPVSEKVYCPRPRCSALMSKTEVLEYTKNMHGNAKQSGARECMKCHRLFCINCKISWHDGMTCKDYQNSSYKNQTEDAKLKSLAREKLWRPCARCSHLVELAEGCYHIICRCGYEFCYTCGAEWKNKKPTCACPIWHEHNIIRQG</sequence>
<comment type="function">
    <text evidence="3">Might act as an E3 ubiquitin-protein ligase, or as part of E3 complex, which accepts ubiquitin from specific E2 ubiquitin-conjugating enzymes and then transfers it to substrates.</text>
</comment>
<comment type="similarity">
    <text evidence="5">Belongs to the RBR family. Ariadne subfamily.</text>
</comment>
<dbReference type="PROSITE" id="PS51873">
    <property type="entry name" value="TRIAD"/>
    <property type="match status" value="1"/>
</dbReference>
<name>A0A6J1CFU0_MOMCH</name>